<name>A0A5N5GX30_9ROSA</name>
<dbReference type="Proteomes" id="UP000327157">
    <property type="component" value="Chromosome 3"/>
</dbReference>
<evidence type="ECO:0000313" key="2">
    <source>
        <dbReference type="EMBL" id="KAB2615344.1"/>
    </source>
</evidence>
<dbReference type="OrthoDB" id="1739516at2759"/>
<reference evidence="2 3" key="1">
    <citation type="submission" date="2019-09" db="EMBL/GenBank/DDBJ databases">
        <authorList>
            <person name="Ou C."/>
        </authorList>
    </citation>
    <scope>NUCLEOTIDE SEQUENCE [LARGE SCALE GENOMIC DNA]</scope>
    <source>
        <strain evidence="2">S2</strain>
        <tissue evidence="2">Leaf</tissue>
    </source>
</reference>
<evidence type="ECO:0000313" key="3">
    <source>
        <dbReference type="Proteomes" id="UP000327157"/>
    </source>
</evidence>
<accession>A0A5N5GX30</accession>
<dbReference type="AlphaFoldDB" id="A0A5N5GX30"/>
<feature type="chain" id="PRO_5024355559" evidence="1">
    <location>
        <begin position="27"/>
        <end position="186"/>
    </location>
</feature>
<sequence>MGPGPSRQGCLRCWKVAWAWAGGCLAAPCSPCTCYHEASPLPTATVVPVAAMVVVLFDGKVAHLAIVLSLVDRRGSNKGGKKPLIPNGFSELEINEVKLLLQLNGSSASAEYSDCDTNNGGDECDDVSRAAACRDIDDDKREKGVSWWKYKMLIAEGDEEEEDEVSFRPRKKRFRSILELYESTEK</sequence>
<keyword evidence="1" id="KW-0732">Signal</keyword>
<dbReference type="EMBL" id="SMOL01000402">
    <property type="protein sequence ID" value="KAB2615344.1"/>
    <property type="molecule type" value="Genomic_DNA"/>
</dbReference>
<organism evidence="2 3">
    <name type="scientific">Pyrus ussuriensis x Pyrus communis</name>
    <dbReference type="NCBI Taxonomy" id="2448454"/>
    <lineage>
        <taxon>Eukaryota</taxon>
        <taxon>Viridiplantae</taxon>
        <taxon>Streptophyta</taxon>
        <taxon>Embryophyta</taxon>
        <taxon>Tracheophyta</taxon>
        <taxon>Spermatophyta</taxon>
        <taxon>Magnoliopsida</taxon>
        <taxon>eudicotyledons</taxon>
        <taxon>Gunneridae</taxon>
        <taxon>Pentapetalae</taxon>
        <taxon>rosids</taxon>
        <taxon>fabids</taxon>
        <taxon>Rosales</taxon>
        <taxon>Rosaceae</taxon>
        <taxon>Amygdaloideae</taxon>
        <taxon>Maleae</taxon>
        <taxon>Pyrus</taxon>
    </lineage>
</organism>
<protein>
    <submittedName>
        <fullName evidence="2">S ribonuclease</fullName>
    </submittedName>
</protein>
<feature type="signal peptide" evidence="1">
    <location>
        <begin position="1"/>
        <end position="26"/>
    </location>
</feature>
<reference evidence="3" key="2">
    <citation type="submission" date="2019-10" db="EMBL/GenBank/DDBJ databases">
        <title>A de novo genome assembly of a pear dwarfing rootstock.</title>
        <authorList>
            <person name="Wang F."/>
            <person name="Wang J."/>
            <person name="Li S."/>
            <person name="Zhang Y."/>
            <person name="Fang M."/>
            <person name="Ma L."/>
            <person name="Zhao Y."/>
            <person name="Jiang S."/>
        </authorList>
    </citation>
    <scope>NUCLEOTIDE SEQUENCE [LARGE SCALE GENOMIC DNA]</scope>
</reference>
<comment type="caution">
    <text evidence="2">The sequence shown here is derived from an EMBL/GenBank/DDBJ whole genome shotgun (WGS) entry which is preliminary data.</text>
</comment>
<keyword evidence="3" id="KW-1185">Reference proteome</keyword>
<evidence type="ECO:0000256" key="1">
    <source>
        <dbReference type="SAM" id="SignalP"/>
    </source>
</evidence>
<proteinExistence type="predicted"/>
<gene>
    <name evidence="2" type="ORF">D8674_021932</name>
</gene>
<reference evidence="2 3" key="3">
    <citation type="submission" date="2019-11" db="EMBL/GenBank/DDBJ databases">
        <title>A de novo genome assembly of a pear dwarfing rootstock.</title>
        <authorList>
            <person name="Wang F."/>
            <person name="Wang J."/>
            <person name="Li S."/>
            <person name="Zhang Y."/>
            <person name="Fang M."/>
            <person name="Ma L."/>
            <person name="Zhao Y."/>
            <person name="Jiang S."/>
        </authorList>
    </citation>
    <scope>NUCLEOTIDE SEQUENCE [LARGE SCALE GENOMIC DNA]</scope>
    <source>
        <strain evidence="2">S2</strain>
        <tissue evidence="2">Leaf</tissue>
    </source>
</reference>